<accession>A0AAP9WP17</accession>
<dbReference type="RefSeq" id="WP_192505138.1">
    <property type="nucleotide sequence ID" value="NZ_CP043896.1"/>
</dbReference>
<dbReference type="Proteomes" id="UP000663255">
    <property type="component" value="Plasmid p3"/>
</dbReference>
<geneLocation type="plasmid" evidence="1 2">
    <name>p3</name>
</geneLocation>
<name>A0AAP9WP17_LEPIR</name>
<sequence length="100" mass="11465">MNERRINLCLIAKCIIVATLLFTGDIRGDKSIGKEKPILTYAILGKELWILNADGKANIYDLDSLKQLRVYQFNLVTNYWTHFYAAFTSNCTELTKSNDE</sequence>
<keyword evidence="1" id="KW-0614">Plasmid</keyword>
<protein>
    <submittedName>
        <fullName evidence="1">Uncharacterized protein</fullName>
    </submittedName>
</protein>
<dbReference type="AlphaFoldDB" id="A0AAP9WP17"/>
<evidence type="ECO:0000313" key="2">
    <source>
        <dbReference type="Proteomes" id="UP000663255"/>
    </source>
</evidence>
<gene>
    <name evidence="1" type="ORF">Lepto1489_22440</name>
</gene>
<reference evidence="1" key="1">
    <citation type="submission" date="2019-09" db="EMBL/GenBank/DDBJ databases">
        <title>Comparative Genomics of Leptospira interrogans Reveals Genome Plasticity - A Common Adaptive Strategy for Survival in Various Hosts.</title>
        <authorList>
            <person name="Ramli S.R."/>
            <person name="Bunk B."/>
            <person name="Goris M."/>
            <person name="Bhuju S."/>
            <person name="Jarek M."/>
            <person name="Sproer C."/>
            <person name="Mustakim S."/>
            <person name="Strommenger B."/>
            <person name="Pessler F."/>
        </authorList>
    </citation>
    <scope>NUCLEOTIDE SEQUENCE</scope>
    <source>
        <strain evidence="1">1489</strain>
        <plasmid evidence="1">p3</plasmid>
    </source>
</reference>
<evidence type="ECO:0000313" key="1">
    <source>
        <dbReference type="EMBL" id="QOI53126.1"/>
    </source>
</evidence>
<dbReference type="EMBL" id="CP043896">
    <property type="protein sequence ID" value="QOI53126.1"/>
    <property type="molecule type" value="Genomic_DNA"/>
</dbReference>
<proteinExistence type="predicted"/>
<organism evidence="1 2">
    <name type="scientific">Leptospira interrogans serovar Bataviae</name>
    <dbReference type="NCBI Taxonomy" id="312175"/>
    <lineage>
        <taxon>Bacteria</taxon>
        <taxon>Pseudomonadati</taxon>
        <taxon>Spirochaetota</taxon>
        <taxon>Spirochaetia</taxon>
        <taxon>Leptospirales</taxon>
        <taxon>Leptospiraceae</taxon>
        <taxon>Leptospira</taxon>
    </lineage>
</organism>